<keyword evidence="3" id="KW-1185">Reference proteome</keyword>
<dbReference type="Proteomes" id="UP000008810">
    <property type="component" value="Chromosome 3"/>
</dbReference>
<protein>
    <submittedName>
        <fullName evidence="1 2">Uncharacterized protein</fullName>
    </submittedName>
</protein>
<reference evidence="2" key="3">
    <citation type="submission" date="2018-08" db="UniProtKB">
        <authorList>
            <consortium name="EnsemblPlants"/>
        </authorList>
    </citation>
    <scope>IDENTIFICATION</scope>
    <source>
        <strain evidence="2">cv. Bd21</strain>
    </source>
</reference>
<dbReference type="EnsemblPlants" id="PNT67315">
    <property type="protein sequence ID" value="PNT67315"/>
    <property type="gene ID" value="BRADI_3g24656v3"/>
</dbReference>
<gene>
    <name evidence="1" type="ORF">BRADI_3g24656v3</name>
</gene>
<dbReference type="InParanoid" id="A0A2K2CZ55"/>
<dbReference type="EMBL" id="CM000882">
    <property type="protein sequence ID" value="PNT67315.1"/>
    <property type="molecule type" value="Genomic_DNA"/>
</dbReference>
<reference evidence="1 2" key="1">
    <citation type="journal article" date="2010" name="Nature">
        <title>Genome sequencing and analysis of the model grass Brachypodium distachyon.</title>
        <authorList>
            <consortium name="International Brachypodium Initiative"/>
        </authorList>
    </citation>
    <scope>NUCLEOTIDE SEQUENCE [LARGE SCALE GENOMIC DNA]</scope>
    <source>
        <strain evidence="1 2">Bd21</strain>
    </source>
</reference>
<name>A0A2K2CZ55_BRADI</name>
<sequence>MLDWTRPCHLNWLLPSGICFGVNILRMAISAFSQRAAFSSLCLSPQSAVLQAASMTIQQCVLGFS</sequence>
<dbReference type="AlphaFoldDB" id="A0A2K2CZ55"/>
<proteinExistence type="predicted"/>
<evidence type="ECO:0000313" key="2">
    <source>
        <dbReference type="EnsemblPlants" id="PNT67315"/>
    </source>
</evidence>
<evidence type="ECO:0000313" key="3">
    <source>
        <dbReference type="Proteomes" id="UP000008810"/>
    </source>
</evidence>
<dbReference type="Gramene" id="PNT67315">
    <property type="protein sequence ID" value="PNT67315"/>
    <property type="gene ID" value="BRADI_3g24656v3"/>
</dbReference>
<reference evidence="1" key="2">
    <citation type="submission" date="2017-06" db="EMBL/GenBank/DDBJ databases">
        <title>WGS assembly of Brachypodium distachyon.</title>
        <authorList>
            <consortium name="The International Brachypodium Initiative"/>
            <person name="Lucas S."/>
            <person name="Harmon-Smith M."/>
            <person name="Lail K."/>
            <person name="Tice H."/>
            <person name="Grimwood J."/>
            <person name="Bruce D."/>
            <person name="Barry K."/>
            <person name="Shu S."/>
            <person name="Lindquist E."/>
            <person name="Wang M."/>
            <person name="Pitluck S."/>
            <person name="Vogel J.P."/>
            <person name="Garvin D.F."/>
            <person name="Mockler T.C."/>
            <person name="Schmutz J."/>
            <person name="Rokhsar D."/>
            <person name="Bevan M.W."/>
        </authorList>
    </citation>
    <scope>NUCLEOTIDE SEQUENCE</scope>
    <source>
        <strain evidence="1">Bd21</strain>
    </source>
</reference>
<organism evidence="1">
    <name type="scientific">Brachypodium distachyon</name>
    <name type="common">Purple false brome</name>
    <name type="synonym">Trachynia distachya</name>
    <dbReference type="NCBI Taxonomy" id="15368"/>
    <lineage>
        <taxon>Eukaryota</taxon>
        <taxon>Viridiplantae</taxon>
        <taxon>Streptophyta</taxon>
        <taxon>Embryophyta</taxon>
        <taxon>Tracheophyta</taxon>
        <taxon>Spermatophyta</taxon>
        <taxon>Magnoliopsida</taxon>
        <taxon>Liliopsida</taxon>
        <taxon>Poales</taxon>
        <taxon>Poaceae</taxon>
        <taxon>BOP clade</taxon>
        <taxon>Pooideae</taxon>
        <taxon>Stipodae</taxon>
        <taxon>Brachypodieae</taxon>
        <taxon>Brachypodium</taxon>
    </lineage>
</organism>
<accession>A0A2K2CZ55</accession>
<evidence type="ECO:0000313" key="1">
    <source>
        <dbReference type="EMBL" id="PNT67315.1"/>
    </source>
</evidence>